<evidence type="ECO:0000256" key="1">
    <source>
        <dbReference type="SAM" id="MobiDB-lite"/>
    </source>
</evidence>
<dbReference type="EMBL" id="AK076893">
    <property type="protein sequence ID" value="BAC36521.1"/>
    <property type="molecule type" value="mRNA"/>
</dbReference>
<reference evidence="2" key="8">
    <citation type="journal article" date="2005" name="Science">
        <title>Antisense Transcription in the Mammalian Transcriptome.</title>
        <authorList>
            <consortium name="RIKEN Genome Exploration Research Group and Genome Science Group (Genome Network Project Core Group) and the FANTOM Consortium"/>
        </authorList>
    </citation>
    <scope>NUCLEOTIDE SEQUENCE</scope>
    <source>
        <strain evidence="2">C57BL/6J</strain>
        <tissue evidence="2">Testis</tissue>
    </source>
</reference>
<reference evidence="2" key="4">
    <citation type="journal article" date="2001" name="Nature">
        <title>Functional annotation of a full-length mouse cDNA collection.</title>
        <authorList>
            <consortium name="The RIKEN Genome Exploration Research Group Phase II Team and the FANTOM Consortium"/>
        </authorList>
    </citation>
    <scope>NUCLEOTIDE SEQUENCE</scope>
    <source>
        <strain evidence="2">C57BL/6J</strain>
        <tissue evidence="2">Testis</tissue>
    </source>
</reference>
<feature type="non-terminal residue" evidence="2">
    <location>
        <position position="1"/>
    </location>
</feature>
<reference evidence="2" key="1">
    <citation type="journal article" date="1999" name="Methods Enzymol.">
        <title>High-efficiency full-length cDNA cloning.</title>
        <authorList>
            <person name="Carninci P."/>
            <person name="Hayashizaki Y."/>
        </authorList>
    </citation>
    <scope>NUCLEOTIDE SEQUENCE</scope>
    <source>
        <strain evidence="2">C57BL/6J</strain>
        <tissue evidence="2">Testis</tissue>
    </source>
</reference>
<reference evidence="2" key="2">
    <citation type="journal article" date="2000" name="Genome Res.">
        <title>Normalization and subtraction of cap-trapper-selected cDNAs to prepare full-length cDNA libraries for rapid discovery of new genes.</title>
        <authorList>
            <person name="Carninci P."/>
            <person name="Shibata Y."/>
            <person name="Hayatsu N."/>
            <person name="Sugahara Y."/>
            <person name="Shibata K."/>
            <person name="Itoh M."/>
            <person name="Konno H."/>
            <person name="Okazaki Y."/>
            <person name="Muramatsu M."/>
            <person name="Hayashizaki Y."/>
        </authorList>
    </citation>
    <scope>NUCLEOTIDE SEQUENCE</scope>
    <source>
        <strain evidence="2">C57BL/6J</strain>
        <tissue evidence="2">Testis</tissue>
    </source>
</reference>
<evidence type="ECO:0000313" key="2">
    <source>
        <dbReference type="EMBL" id="BAC36521.1"/>
    </source>
</evidence>
<organism evidence="2">
    <name type="scientific">Mus musculus</name>
    <name type="common">Mouse</name>
    <dbReference type="NCBI Taxonomy" id="10090"/>
    <lineage>
        <taxon>Eukaryota</taxon>
        <taxon>Metazoa</taxon>
        <taxon>Chordata</taxon>
        <taxon>Craniata</taxon>
        <taxon>Vertebrata</taxon>
        <taxon>Euteleostomi</taxon>
        <taxon>Mammalia</taxon>
        <taxon>Eutheria</taxon>
        <taxon>Euarchontoglires</taxon>
        <taxon>Glires</taxon>
        <taxon>Rodentia</taxon>
        <taxon>Myomorpha</taxon>
        <taxon>Muroidea</taxon>
        <taxon>Muridae</taxon>
        <taxon>Murinae</taxon>
        <taxon>Mus</taxon>
        <taxon>Mus</taxon>
    </lineage>
</organism>
<accession>Q8C5Z1</accession>
<dbReference type="AlphaFoldDB" id="Q8C5Z1"/>
<protein>
    <submittedName>
        <fullName evidence="2">Uncharacterized protein</fullName>
    </submittedName>
</protein>
<feature type="region of interest" description="Disordered" evidence="1">
    <location>
        <begin position="134"/>
        <end position="198"/>
    </location>
</feature>
<feature type="region of interest" description="Disordered" evidence="1">
    <location>
        <begin position="1"/>
        <end position="81"/>
    </location>
</feature>
<feature type="compositionally biased region" description="Low complexity" evidence="1">
    <location>
        <begin position="172"/>
        <end position="193"/>
    </location>
</feature>
<reference evidence="2" key="3">
    <citation type="journal article" date="2000" name="Genome Res.">
        <title>RIKEN integrated sequence analysis (RISA) system--384-format sequencing pipeline with 384 multicapillary sequencer.</title>
        <authorList>
            <person name="Shibata K."/>
            <person name="Itoh M."/>
            <person name="Aizawa K."/>
            <person name="Nagaoka S."/>
            <person name="Sasaki N."/>
            <person name="Carninci P."/>
            <person name="Konno H."/>
            <person name="Akiyama J."/>
            <person name="Nishi K."/>
            <person name="Kitsunai T."/>
            <person name="Tashiro H."/>
            <person name="Itoh M."/>
            <person name="Sumi N."/>
            <person name="Ishii Y."/>
            <person name="Nakamura S."/>
            <person name="Hazama M."/>
            <person name="Nishine T."/>
            <person name="Harada A."/>
            <person name="Yamamoto R."/>
            <person name="Matsumoto H."/>
            <person name="Sakaguchi S."/>
            <person name="Ikegami T."/>
            <person name="Kashiwagi K."/>
            <person name="Fujiwake S."/>
            <person name="Inoue K."/>
            <person name="Togawa Y."/>
            <person name="Izawa M."/>
            <person name="Ohara E."/>
            <person name="Watahiki M."/>
            <person name="Yoneda Y."/>
            <person name="Ishikawa T."/>
            <person name="Ozawa K."/>
            <person name="Tanaka T."/>
            <person name="Matsuura S."/>
            <person name="Kawai J."/>
            <person name="Okazaki Y."/>
            <person name="Muramatsu M."/>
            <person name="Inoue Y."/>
            <person name="Kira A."/>
            <person name="Hayashizaki Y."/>
        </authorList>
    </citation>
    <scope>NUCLEOTIDE SEQUENCE</scope>
    <source>
        <strain evidence="2">C57BL/6J</strain>
        <tissue evidence="2">Testis</tissue>
    </source>
</reference>
<name>Q8C5Z1_MOUSE</name>
<reference evidence="2" key="5">
    <citation type="journal article" date="2002" name="Nature">
        <title>Analysis of the mouse transcriptome based on functional annotation of 60,770 full-length cDNAs.</title>
        <authorList>
            <consortium name="The FANTOM Consortium and the RIKEN Genome Exploration Research Group Phase I and II Team"/>
        </authorList>
    </citation>
    <scope>NUCLEOTIDE SEQUENCE</scope>
    <source>
        <strain evidence="2">C57BL/6J</strain>
        <tissue evidence="2">Testis</tissue>
    </source>
</reference>
<feature type="compositionally biased region" description="Low complexity" evidence="1">
    <location>
        <begin position="134"/>
        <end position="150"/>
    </location>
</feature>
<reference evidence="2" key="7">
    <citation type="journal article" date="2005" name="Science">
        <title>The Transcriptional Landscape of the Mammalian Genome.</title>
        <authorList>
            <consortium name="The FANTOM Consortium"/>
            <consortium name="Riken Genome Exploration Research Group and Genome Science Group (Genome Network Project Core Group)"/>
        </authorList>
    </citation>
    <scope>NUCLEOTIDE SEQUENCE</scope>
    <source>
        <strain evidence="2">C57BL/6J</strain>
        <tissue evidence="2">Testis</tissue>
    </source>
</reference>
<reference evidence="2" key="6">
    <citation type="submission" date="2002-04" db="EMBL/GenBank/DDBJ databases">
        <authorList>
            <person name="Adachi J."/>
            <person name="Aizawa K."/>
            <person name="Akimura T."/>
            <person name="Arakawa T."/>
            <person name="Bono H."/>
            <person name="Carninci P."/>
            <person name="Fukuda S."/>
            <person name="Furuno M."/>
            <person name="Hanagaki T."/>
            <person name="Hara A."/>
            <person name="Hashizume W."/>
            <person name="Hayashida K."/>
            <person name="Hayatsu N."/>
            <person name="Hiramoto K."/>
            <person name="Hiraoka T."/>
            <person name="Hirozane T."/>
            <person name="Hori F."/>
            <person name="Imotani K."/>
            <person name="Ishii Y."/>
            <person name="Itoh M."/>
            <person name="Kagawa I."/>
            <person name="Kasukawa T."/>
            <person name="Katoh H."/>
            <person name="Kawai J."/>
            <person name="Kojima Y."/>
            <person name="Kondo S."/>
            <person name="Konno H."/>
            <person name="Kouda M."/>
            <person name="Koya S."/>
            <person name="Kurihara C."/>
            <person name="Matsuyama T."/>
            <person name="Miyazaki A."/>
            <person name="Murata M."/>
            <person name="Nakamura M."/>
            <person name="Nishi K."/>
            <person name="Nomura K."/>
            <person name="Numazaki R."/>
            <person name="Ohno M."/>
            <person name="Ohsato N."/>
            <person name="Okazaki Y."/>
            <person name="Saito R."/>
            <person name="Saitoh H."/>
            <person name="Sakai C."/>
            <person name="Sakai K."/>
            <person name="Sakazume N."/>
            <person name="Sano H."/>
            <person name="Sasaki D."/>
            <person name="Shibata K."/>
            <person name="Shinagawa A."/>
            <person name="Shiraki T."/>
            <person name="Sogabe Y."/>
            <person name="Tagami M."/>
            <person name="Tagawa A."/>
            <person name="Takahashi F."/>
            <person name="Takaku-Akahira S."/>
            <person name="Takeda Y."/>
            <person name="Tanaka T."/>
            <person name="Tomaru A."/>
            <person name="Toya T."/>
            <person name="Yasunishi A."/>
            <person name="Muramatsu M."/>
            <person name="Hayashizaki Y."/>
        </authorList>
    </citation>
    <scope>NUCLEOTIDE SEQUENCE</scope>
    <source>
        <strain evidence="2">C57BL/6J</strain>
        <tissue evidence="2">Testis</tissue>
    </source>
</reference>
<sequence>DPEAWSVGGAQARTRDPSSSEPWAETHGQGPPPPEKRGPEPSDVEPTGWGSAGRPAESERGAEASACHPRPGPPPAPPVLTHAQLHHVRVVGPDDHKGDEEHRNPAHHALAAAPECPGRHVPLLTAGSRCPRFCRTTRPQRPCRQLPRPRGSAAASSGEGRRHDSAPPCAWPGSAPDPALGPASGPASHPAASCEGRRCNSAPPGAWTGSAPAPHPAAPPLVPRLAIPVGGGATRPKEAGPEVGAGLLLRPAHGIWGCLGGKERRVLRMCRRPSRTG</sequence>
<proteinExistence type="evidence at transcript level"/>